<dbReference type="EMBL" id="QJNU01000394">
    <property type="protein sequence ID" value="RYP00264.1"/>
    <property type="molecule type" value="Genomic_DNA"/>
</dbReference>
<feature type="compositionally biased region" description="Polar residues" evidence="1">
    <location>
        <begin position="416"/>
        <end position="444"/>
    </location>
</feature>
<dbReference type="InterPro" id="IPR053018">
    <property type="entry name" value="Elsinochrome_Biosynth-Asso"/>
</dbReference>
<feature type="transmembrane region" description="Helical" evidence="2">
    <location>
        <begin position="152"/>
        <end position="171"/>
    </location>
</feature>
<keyword evidence="2" id="KW-0812">Transmembrane</keyword>
<accession>A0A4Q4T4G9</accession>
<dbReference type="PANTHER" id="PTHR37577">
    <property type="entry name" value="INTEGRAL MEMBRANE PROTEIN"/>
    <property type="match status" value="1"/>
</dbReference>
<feature type="region of interest" description="Disordered" evidence="1">
    <location>
        <begin position="398"/>
        <end position="456"/>
    </location>
</feature>
<evidence type="ECO:0000256" key="1">
    <source>
        <dbReference type="SAM" id="MobiDB-lite"/>
    </source>
</evidence>
<evidence type="ECO:0000256" key="2">
    <source>
        <dbReference type="SAM" id="Phobius"/>
    </source>
</evidence>
<reference evidence="3 4" key="1">
    <citation type="submission" date="2018-06" db="EMBL/GenBank/DDBJ databases">
        <title>Complete Genomes of Monosporascus.</title>
        <authorList>
            <person name="Robinson A.J."/>
            <person name="Natvig D.O."/>
        </authorList>
    </citation>
    <scope>NUCLEOTIDE SEQUENCE [LARGE SCALE GENOMIC DNA]</scope>
    <source>
        <strain evidence="3 4">CBS 110550</strain>
    </source>
</reference>
<feature type="transmembrane region" description="Helical" evidence="2">
    <location>
        <begin position="261"/>
        <end position="282"/>
    </location>
</feature>
<dbReference type="OrthoDB" id="5427664at2759"/>
<evidence type="ECO:0000313" key="3">
    <source>
        <dbReference type="EMBL" id="RYP00264.1"/>
    </source>
</evidence>
<dbReference type="PANTHER" id="PTHR37577:SF1">
    <property type="entry name" value="INTEGRAL MEMBRANE PROTEIN"/>
    <property type="match status" value="1"/>
</dbReference>
<keyword evidence="2" id="KW-1133">Transmembrane helix</keyword>
<gene>
    <name evidence="3" type="ORF">DL764_006563</name>
</gene>
<dbReference type="AlphaFoldDB" id="A0A4Q4T4G9"/>
<keyword evidence="2" id="KW-0472">Membrane</keyword>
<keyword evidence="4" id="KW-1185">Reference proteome</keyword>
<evidence type="ECO:0000313" key="4">
    <source>
        <dbReference type="Proteomes" id="UP000293360"/>
    </source>
</evidence>
<proteinExistence type="predicted"/>
<organism evidence="3 4">
    <name type="scientific">Monosporascus ibericus</name>
    <dbReference type="NCBI Taxonomy" id="155417"/>
    <lineage>
        <taxon>Eukaryota</taxon>
        <taxon>Fungi</taxon>
        <taxon>Dikarya</taxon>
        <taxon>Ascomycota</taxon>
        <taxon>Pezizomycotina</taxon>
        <taxon>Sordariomycetes</taxon>
        <taxon>Xylariomycetidae</taxon>
        <taxon>Xylariales</taxon>
        <taxon>Xylariales incertae sedis</taxon>
        <taxon>Monosporascus</taxon>
    </lineage>
</organism>
<comment type="caution">
    <text evidence="3">The sequence shown here is derived from an EMBL/GenBank/DDBJ whole genome shotgun (WGS) entry which is preliminary data.</text>
</comment>
<name>A0A4Q4T4G9_9PEZI</name>
<dbReference type="Proteomes" id="UP000293360">
    <property type="component" value="Unassembled WGS sequence"/>
</dbReference>
<dbReference type="STRING" id="155417.A0A4Q4T4G9"/>
<protein>
    <submittedName>
        <fullName evidence="3">Uncharacterized protein</fullName>
    </submittedName>
</protein>
<feature type="transmembrane region" description="Helical" evidence="2">
    <location>
        <begin position="204"/>
        <end position="225"/>
    </location>
</feature>
<sequence>MLRDLTALFSVRALAIYSTPSLIYSPSLSTGLEMGAYYSVENCKNRHGVDVNCTIGYNDTTQVFESISIYQRGEFEGDPDIAGVGNANTEKRFPTEVPAAEEEGVFLFWPAACFQDNTTTLLSTVKDSTSSGLQFLNGVILNSTPNNHIRGWNWYVIIVLFYGVALIAEFVRFCRRQQNRPGWRAKLGNKIRHIIHPHRWARRAIGFIFLIYLLGGIAISGITVYQSGRYMYALRSWVAHSGWMKVDELTGENPENEAKTFGQLVPIFLSALIVFGLAQTISEKITDHSNRKHVGEPQPQPHTIHYLDPSKYELGFSPQMKTDKNGGYFLPQIPNLSVSPGRQAYLPTHPPRTNTNITTTSFGVSSVISGGNESTTTTPATPQLSRLTPIVLPGTAISYDPLPVGSDTPPEAPPQGVSQTPSQHFVPSQTQPQLETSAPTQQLAPKTDGPRNVSTE</sequence>